<gene>
    <name evidence="2" type="ORF">F9278_28040</name>
</gene>
<feature type="domain" description="DUF397" evidence="1">
    <location>
        <begin position="20"/>
        <end position="73"/>
    </location>
</feature>
<protein>
    <submittedName>
        <fullName evidence="2">DUF397 domain-containing protein</fullName>
    </submittedName>
</protein>
<keyword evidence="3" id="KW-1185">Reference proteome</keyword>
<accession>A0A5P8K7R4</accession>
<name>A0A5P8K7R4_9ACTN</name>
<dbReference type="AlphaFoldDB" id="A0A5P8K7R4"/>
<proteinExistence type="predicted"/>
<dbReference type="InterPro" id="IPR007278">
    <property type="entry name" value="DUF397"/>
</dbReference>
<dbReference type="RefSeq" id="WP_152170786.1">
    <property type="nucleotide sequence ID" value="NZ_CP045096.1"/>
</dbReference>
<evidence type="ECO:0000313" key="3">
    <source>
        <dbReference type="Proteomes" id="UP000327294"/>
    </source>
</evidence>
<sequence length="79" mass="8818">MNDSVTRQGQAALNETITRVWRKSSYSGNENACLEILTPPPPGQAPVRDSKEPDDSMIVFKAEVWLNFIAAVRRGEFPI</sequence>
<dbReference type="KEGG" id="sphv:F9278_28040"/>
<dbReference type="Proteomes" id="UP000327294">
    <property type="component" value="Chromosome"/>
</dbReference>
<evidence type="ECO:0000313" key="2">
    <source>
        <dbReference type="EMBL" id="QFQ99363.1"/>
    </source>
</evidence>
<evidence type="ECO:0000259" key="1">
    <source>
        <dbReference type="Pfam" id="PF04149"/>
    </source>
</evidence>
<dbReference type="Pfam" id="PF04149">
    <property type="entry name" value="DUF397"/>
    <property type="match status" value="1"/>
</dbReference>
<dbReference type="EMBL" id="CP045096">
    <property type="protein sequence ID" value="QFQ99363.1"/>
    <property type="molecule type" value="Genomic_DNA"/>
</dbReference>
<organism evidence="2 3">
    <name type="scientific">Streptomyces phaeolivaceus</name>
    <dbReference type="NCBI Taxonomy" id="2653200"/>
    <lineage>
        <taxon>Bacteria</taxon>
        <taxon>Bacillati</taxon>
        <taxon>Actinomycetota</taxon>
        <taxon>Actinomycetes</taxon>
        <taxon>Kitasatosporales</taxon>
        <taxon>Streptomycetaceae</taxon>
        <taxon>Streptomyces</taxon>
    </lineage>
</organism>
<reference evidence="2 3" key="1">
    <citation type="submission" date="2019-10" db="EMBL/GenBank/DDBJ databases">
        <title>Streptomyces sp. strain GY16 isolated from leaves of Broussonetia papyrifera.</title>
        <authorList>
            <person name="Mo P."/>
        </authorList>
    </citation>
    <scope>NUCLEOTIDE SEQUENCE [LARGE SCALE GENOMIC DNA]</scope>
    <source>
        <strain evidence="2 3">GY16</strain>
    </source>
</reference>